<dbReference type="RefSeq" id="YP_001957034.1">
    <property type="nucleotide sequence ID" value="NC_010821.1"/>
</dbReference>
<protein>
    <submittedName>
        <fullName evidence="1">Uncharacterized protein</fullName>
    </submittedName>
</protein>
<evidence type="ECO:0000313" key="1">
    <source>
        <dbReference type="EMBL" id="ABY63139.1"/>
    </source>
</evidence>
<proteinExistence type="predicted"/>
<gene>
    <name evidence="1" type="ORF">201phi2-1p313</name>
</gene>
<dbReference type="InterPro" id="IPR058014">
    <property type="entry name" value="Gp244"/>
</dbReference>
<sequence length="122" mass="13325">MAIPTPDSLLDLVRVTADTPEAFIAKLSTQMADPELVKNGYRGAGLFSFYVPGAMRPIGHETVRKQLKEAGYDVHQVEQIVGYMPPNLVIDFRSAGPYDPDVTGPSTFPWIHVQVSKTPPAS</sequence>
<organism evidence="1 2">
    <name type="scientific">Pseudomonas phage 201phi2-1</name>
    <name type="common">Pseudomonas chlororaphis phage 201phi2-1</name>
    <dbReference type="NCBI Taxonomy" id="198110"/>
    <lineage>
        <taxon>Viruses</taxon>
        <taxon>Duplodnaviria</taxon>
        <taxon>Heunggongvirae</taxon>
        <taxon>Uroviricota</taxon>
        <taxon>Caudoviricetes</taxon>
        <taxon>Chimalliviridae</taxon>
        <taxon>Serwervirus</taxon>
        <taxon>Serwervirus 201phi21</taxon>
    </lineage>
</organism>
<dbReference type="Pfam" id="PF25621">
    <property type="entry name" value="PhiKZ_gp244"/>
    <property type="match status" value="1"/>
</dbReference>
<accession>B3FJH3</accession>
<keyword evidence="2" id="KW-1185">Reference proteome</keyword>
<name>B3FJH3_BP201</name>
<evidence type="ECO:0000313" key="2">
    <source>
        <dbReference type="Proteomes" id="UP000002421"/>
    </source>
</evidence>
<reference evidence="1 2" key="1">
    <citation type="journal article" date="2008" name="Virology">
        <title>Characterization of Pseudomonas chlororaphis myovirus 201varphi2-1 via genomic sequencing, mass spectrometry, and electron microscopy.</title>
        <authorList>
            <person name="Thomas J.A."/>
            <person name="Rolando M.R."/>
            <person name="Carroll C.A."/>
            <person name="Shen P.S."/>
            <person name="Belnap D.M."/>
            <person name="Weintraub S.T."/>
            <person name="Serwer P."/>
            <person name="Hardies S.C."/>
        </authorList>
    </citation>
    <scope>NUCLEOTIDE SEQUENCE</scope>
</reference>
<organismHost>
    <name type="scientific">Pseudomonas chlororaphis</name>
    <dbReference type="NCBI Taxonomy" id="587753"/>
</organismHost>
<dbReference type="EMBL" id="EU197055">
    <property type="protein sequence ID" value="ABY63139.1"/>
    <property type="molecule type" value="Genomic_DNA"/>
</dbReference>
<dbReference type="KEGG" id="vg:6372384"/>
<dbReference type="Proteomes" id="UP000002421">
    <property type="component" value="Segment"/>
</dbReference>